<protein>
    <submittedName>
        <fullName evidence="2">Uncharacterized protein</fullName>
    </submittedName>
</protein>
<dbReference type="Proteomes" id="UP000324222">
    <property type="component" value="Unassembled WGS sequence"/>
</dbReference>
<organism evidence="2 3">
    <name type="scientific">Portunus trituberculatus</name>
    <name type="common">Swimming crab</name>
    <name type="synonym">Neptunus trituberculatus</name>
    <dbReference type="NCBI Taxonomy" id="210409"/>
    <lineage>
        <taxon>Eukaryota</taxon>
        <taxon>Metazoa</taxon>
        <taxon>Ecdysozoa</taxon>
        <taxon>Arthropoda</taxon>
        <taxon>Crustacea</taxon>
        <taxon>Multicrustacea</taxon>
        <taxon>Malacostraca</taxon>
        <taxon>Eumalacostraca</taxon>
        <taxon>Eucarida</taxon>
        <taxon>Decapoda</taxon>
        <taxon>Pleocyemata</taxon>
        <taxon>Brachyura</taxon>
        <taxon>Eubrachyura</taxon>
        <taxon>Portunoidea</taxon>
        <taxon>Portunidae</taxon>
        <taxon>Portuninae</taxon>
        <taxon>Portunus</taxon>
    </lineage>
</organism>
<feature type="compositionally biased region" description="Basic and acidic residues" evidence="1">
    <location>
        <begin position="1"/>
        <end position="18"/>
    </location>
</feature>
<sequence>MSWAEVDKEQMEGAEGRGARSLASGGEGAWGKEADTAVHAAPHTAPHHTTQRRKHCPRGTHYYTSPCQGVTQQYRHSTPPSTSTGYGDRLIFLRRRLPMPEGASHPFPTTRCPTLATKPKTYTPIAGRLHFNGEC</sequence>
<feature type="compositionally biased region" description="Polar residues" evidence="1">
    <location>
        <begin position="62"/>
        <end position="85"/>
    </location>
</feature>
<feature type="compositionally biased region" description="Basic residues" evidence="1">
    <location>
        <begin position="45"/>
        <end position="58"/>
    </location>
</feature>
<gene>
    <name evidence="2" type="ORF">E2C01_039241</name>
</gene>
<evidence type="ECO:0000313" key="2">
    <source>
        <dbReference type="EMBL" id="MPC45540.1"/>
    </source>
</evidence>
<dbReference type="AlphaFoldDB" id="A0A5B7FD50"/>
<accession>A0A5B7FD50</accession>
<proteinExistence type="predicted"/>
<name>A0A5B7FD50_PORTR</name>
<comment type="caution">
    <text evidence="2">The sequence shown here is derived from an EMBL/GenBank/DDBJ whole genome shotgun (WGS) entry which is preliminary data.</text>
</comment>
<dbReference type="EMBL" id="VSRR010006775">
    <property type="protein sequence ID" value="MPC45540.1"/>
    <property type="molecule type" value="Genomic_DNA"/>
</dbReference>
<keyword evidence="3" id="KW-1185">Reference proteome</keyword>
<feature type="region of interest" description="Disordered" evidence="1">
    <location>
        <begin position="1"/>
        <end position="86"/>
    </location>
</feature>
<evidence type="ECO:0000256" key="1">
    <source>
        <dbReference type="SAM" id="MobiDB-lite"/>
    </source>
</evidence>
<evidence type="ECO:0000313" key="3">
    <source>
        <dbReference type="Proteomes" id="UP000324222"/>
    </source>
</evidence>
<reference evidence="2 3" key="1">
    <citation type="submission" date="2019-05" db="EMBL/GenBank/DDBJ databases">
        <title>Another draft genome of Portunus trituberculatus and its Hox gene families provides insights of decapod evolution.</title>
        <authorList>
            <person name="Jeong J.-H."/>
            <person name="Song I."/>
            <person name="Kim S."/>
            <person name="Choi T."/>
            <person name="Kim D."/>
            <person name="Ryu S."/>
            <person name="Kim W."/>
        </authorList>
    </citation>
    <scope>NUCLEOTIDE SEQUENCE [LARGE SCALE GENOMIC DNA]</scope>
    <source>
        <tissue evidence="2">Muscle</tissue>
    </source>
</reference>